<name>A0ABU1MGT8_9SPHN</name>
<sequence>MKHRAIILAGLALLSACNRQQPTPAPTDTTKAAKAKGPAVDPHGFDAFYVWPGVRPAADLTAHTLYLLDGEVRRRPGPARFTRLRAGLPRLPDAQLWLVVRIDRLDLSPRTWAVIVADMERWQAAGNHLAGLQIDFDAATQGLDRYGAFLADARSHLPRPWRLSITGLMDWSANGDPAALARLKPVIDEVVVQTYQGRTTIPGYDAYFRKMAHFPLPFRVALAEGGAWTPPPDLAREPQFKGYVVFLMPKQIRR</sequence>
<proteinExistence type="predicted"/>
<evidence type="ECO:0008006" key="3">
    <source>
        <dbReference type="Google" id="ProtNLM"/>
    </source>
</evidence>
<evidence type="ECO:0000313" key="2">
    <source>
        <dbReference type="Proteomes" id="UP001184150"/>
    </source>
</evidence>
<comment type="caution">
    <text evidence="1">The sequence shown here is derived from an EMBL/GenBank/DDBJ whole genome shotgun (WGS) entry which is preliminary data.</text>
</comment>
<dbReference type="PROSITE" id="PS51257">
    <property type="entry name" value="PROKAR_LIPOPROTEIN"/>
    <property type="match status" value="1"/>
</dbReference>
<reference evidence="1 2" key="1">
    <citation type="submission" date="2023-07" db="EMBL/GenBank/DDBJ databases">
        <title>Sorghum-associated microbial communities from plants grown in Nebraska, USA.</title>
        <authorList>
            <person name="Schachtman D."/>
        </authorList>
    </citation>
    <scope>NUCLEOTIDE SEQUENCE [LARGE SCALE GENOMIC DNA]</scope>
    <source>
        <strain evidence="1 2">DS1027</strain>
    </source>
</reference>
<dbReference type="SUPFAM" id="SSF51445">
    <property type="entry name" value="(Trans)glycosidases"/>
    <property type="match status" value="1"/>
</dbReference>
<dbReference type="InterPro" id="IPR017853">
    <property type="entry name" value="GH"/>
</dbReference>
<dbReference type="Proteomes" id="UP001184150">
    <property type="component" value="Unassembled WGS sequence"/>
</dbReference>
<protein>
    <recommendedName>
        <fullName evidence="3">DUF3142 domain-containing protein</fullName>
    </recommendedName>
</protein>
<dbReference type="EMBL" id="JAVDRD010000001">
    <property type="protein sequence ID" value="MDR6509222.1"/>
    <property type="molecule type" value="Genomic_DNA"/>
</dbReference>
<keyword evidence="2" id="KW-1185">Reference proteome</keyword>
<organism evidence="1 2">
    <name type="scientific">Novosphingobium capsulatum</name>
    <dbReference type="NCBI Taxonomy" id="13688"/>
    <lineage>
        <taxon>Bacteria</taxon>
        <taxon>Pseudomonadati</taxon>
        <taxon>Pseudomonadota</taxon>
        <taxon>Alphaproteobacteria</taxon>
        <taxon>Sphingomonadales</taxon>
        <taxon>Sphingomonadaceae</taxon>
        <taxon>Novosphingobium</taxon>
    </lineage>
</organism>
<dbReference type="Pfam" id="PF11340">
    <property type="entry name" value="DUF3142"/>
    <property type="match status" value="1"/>
</dbReference>
<gene>
    <name evidence="1" type="ORF">J2792_000062</name>
</gene>
<dbReference type="RefSeq" id="WP_309804076.1">
    <property type="nucleotide sequence ID" value="NZ_JAVDRD010000001.1"/>
</dbReference>
<dbReference type="InterPro" id="IPR021488">
    <property type="entry name" value="DUF3142"/>
</dbReference>
<accession>A0ABU1MGT8</accession>
<evidence type="ECO:0000313" key="1">
    <source>
        <dbReference type="EMBL" id="MDR6509222.1"/>
    </source>
</evidence>